<sequence>MPSSPIVGVEYVVDLIILEMALWSINLVNELFPPNKAAMILATPLSCRFLFDKLIWYYDAKGFAVFRDEVGSYAGGFIRKISPASNPTMVEMLVVIQAIGNRVCYVHRTTNVAAYGMAKLAVSSSIDFCWHEEPLDLNMEALYDVS</sequence>
<reference evidence="1 2" key="3">
    <citation type="submission" date="2019-11" db="EMBL/GenBank/DDBJ databases">
        <title>A de novo genome assembly of a pear dwarfing rootstock.</title>
        <authorList>
            <person name="Wang F."/>
            <person name="Wang J."/>
            <person name="Li S."/>
            <person name="Zhang Y."/>
            <person name="Fang M."/>
            <person name="Ma L."/>
            <person name="Zhao Y."/>
            <person name="Jiang S."/>
        </authorList>
    </citation>
    <scope>NUCLEOTIDE SEQUENCE [LARGE SCALE GENOMIC DNA]</scope>
    <source>
        <strain evidence="1">S2</strain>
        <tissue evidence="1">Leaf</tissue>
    </source>
</reference>
<organism evidence="1 2">
    <name type="scientific">Pyrus ussuriensis x Pyrus communis</name>
    <dbReference type="NCBI Taxonomy" id="2448454"/>
    <lineage>
        <taxon>Eukaryota</taxon>
        <taxon>Viridiplantae</taxon>
        <taxon>Streptophyta</taxon>
        <taxon>Embryophyta</taxon>
        <taxon>Tracheophyta</taxon>
        <taxon>Spermatophyta</taxon>
        <taxon>Magnoliopsida</taxon>
        <taxon>eudicotyledons</taxon>
        <taxon>Gunneridae</taxon>
        <taxon>Pentapetalae</taxon>
        <taxon>rosids</taxon>
        <taxon>fabids</taxon>
        <taxon>Rosales</taxon>
        <taxon>Rosaceae</taxon>
        <taxon>Amygdaloideae</taxon>
        <taxon>Maleae</taxon>
        <taxon>Pyrus</taxon>
    </lineage>
</organism>
<dbReference type="AlphaFoldDB" id="A0A5N5GKG1"/>
<dbReference type="Proteomes" id="UP000327157">
    <property type="component" value="Chromosome 3"/>
</dbReference>
<dbReference type="OrthoDB" id="1162524at2759"/>
<reference evidence="2" key="2">
    <citation type="submission" date="2019-10" db="EMBL/GenBank/DDBJ databases">
        <title>A de novo genome assembly of a pear dwarfing rootstock.</title>
        <authorList>
            <person name="Wang F."/>
            <person name="Wang J."/>
            <person name="Li S."/>
            <person name="Zhang Y."/>
            <person name="Fang M."/>
            <person name="Ma L."/>
            <person name="Zhao Y."/>
            <person name="Jiang S."/>
        </authorList>
    </citation>
    <scope>NUCLEOTIDE SEQUENCE [LARGE SCALE GENOMIC DNA]</scope>
</reference>
<protein>
    <submittedName>
        <fullName evidence="1">TMV resistance protein N-like</fullName>
    </submittedName>
</protein>
<evidence type="ECO:0000313" key="2">
    <source>
        <dbReference type="Proteomes" id="UP000327157"/>
    </source>
</evidence>
<gene>
    <name evidence="1" type="ORF">D8674_022644</name>
</gene>
<evidence type="ECO:0000313" key="1">
    <source>
        <dbReference type="EMBL" id="KAB2616056.1"/>
    </source>
</evidence>
<dbReference type="EMBL" id="SMOL01000402">
    <property type="protein sequence ID" value="KAB2616056.1"/>
    <property type="molecule type" value="Genomic_DNA"/>
</dbReference>
<reference evidence="1 2" key="1">
    <citation type="submission" date="2019-09" db="EMBL/GenBank/DDBJ databases">
        <authorList>
            <person name="Ou C."/>
        </authorList>
    </citation>
    <scope>NUCLEOTIDE SEQUENCE [LARGE SCALE GENOMIC DNA]</scope>
    <source>
        <strain evidence="1">S2</strain>
        <tissue evidence="1">Leaf</tissue>
    </source>
</reference>
<keyword evidence="2" id="KW-1185">Reference proteome</keyword>
<name>A0A5N5GKG1_9ROSA</name>
<accession>A0A5N5GKG1</accession>
<proteinExistence type="predicted"/>
<comment type="caution">
    <text evidence="1">The sequence shown here is derived from an EMBL/GenBank/DDBJ whole genome shotgun (WGS) entry which is preliminary data.</text>
</comment>